<evidence type="ECO:0000313" key="1">
    <source>
        <dbReference type="EMBL" id="SPZ83962.1"/>
    </source>
</evidence>
<evidence type="ECO:0000313" key="2">
    <source>
        <dbReference type="Proteomes" id="UP000251241"/>
    </source>
</evidence>
<name>A0A2X2INT4_SPHMU</name>
<protein>
    <submittedName>
        <fullName evidence="1">Uncharacterized protein</fullName>
    </submittedName>
</protein>
<organism evidence="1 2">
    <name type="scientific">Sphingobacterium multivorum</name>
    <dbReference type="NCBI Taxonomy" id="28454"/>
    <lineage>
        <taxon>Bacteria</taxon>
        <taxon>Pseudomonadati</taxon>
        <taxon>Bacteroidota</taxon>
        <taxon>Sphingobacteriia</taxon>
        <taxon>Sphingobacteriales</taxon>
        <taxon>Sphingobacteriaceae</taxon>
        <taxon>Sphingobacterium</taxon>
    </lineage>
</organism>
<reference evidence="1 2" key="1">
    <citation type="submission" date="2018-06" db="EMBL/GenBank/DDBJ databases">
        <authorList>
            <consortium name="Pathogen Informatics"/>
            <person name="Doyle S."/>
        </authorList>
    </citation>
    <scope>NUCLEOTIDE SEQUENCE [LARGE SCALE GENOMIC DNA]</scope>
    <source>
        <strain evidence="1 2">NCTC11343</strain>
    </source>
</reference>
<dbReference type="AlphaFoldDB" id="A0A2X2INT4"/>
<dbReference type="GeneID" id="97179062"/>
<proteinExistence type="predicted"/>
<gene>
    <name evidence="1" type="ORF">NCTC11343_00482</name>
</gene>
<sequence length="98" mass="11324">MEQMKIPEDKIVPLDFDSEELPFEIRELRPVVFKEETSYWCLLGPDPHQGIFGNGETALDALADWLENLQVRLKTGDENDEVANYARESLKASNRDVW</sequence>
<dbReference type="EMBL" id="UAUU01000002">
    <property type="protein sequence ID" value="SPZ83962.1"/>
    <property type="molecule type" value="Genomic_DNA"/>
</dbReference>
<dbReference type="RefSeq" id="WP_112373707.1">
    <property type="nucleotide sequence ID" value="NZ_CP068089.1"/>
</dbReference>
<dbReference type="Proteomes" id="UP000251241">
    <property type="component" value="Unassembled WGS sequence"/>
</dbReference>
<accession>A0A2X2INT4</accession>